<gene>
    <name evidence="1" type="ORF">CFP56_016297</name>
</gene>
<keyword evidence="2" id="KW-1185">Reference proteome</keyword>
<protein>
    <submittedName>
        <fullName evidence="1">Uncharacterized protein</fullName>
    </submittedName>
</protein>
<organism evidence="1 2">
    <name type="scientific">Quercus suber</name>
    <name type="common">Cork oak</name>
    <dbReference type="NCBI Taxonomy" id="58331"/>
    <lineage>
        <taxon>Eukaryota</taxon>
        <taxon>Viridiplantae</taxon>
        <taxon>Streptophyta</taxon>
        <taxon>Embryophyta</taxon>
        <taxon>Tracheophyta</taxon>
        <taxon>Spermatophyta</taxon>
        <taxon>Magnoliopsida</taxon>
        <taxon>eudicotyledons</taxon>
        <taxon>Gunneridae</taxon>
        <taxon>Pentapetalae</taxon>
        <taxon>rosids</taxon>
        <taxon>fabids</taxon>
        <taxon>Fagales</taxon>
        <taxon>Fagaceae</taxon>
        <taxon>Quercus</taxon>
    </lineage>
</organism>
<evidence type="ECO:0000313" key="1">
    <source>
        <dbReference type="EMBL" id="KAK7840698.1"/>
    </source>
</evidence>
<reference evidence="1 2" key="1">
    <citation type="journal article" date="2018" name="Sci. Data">
        <title>The draft genome sequence of cork oak.</title>
        <authorList>
            <person name="Ramos A.M."/>
            <person name="Usie A."/>
            <person name="Barbosa P."/>
            <person name="Barros P.M."/>
            <person name="Capote T."/>
            <person name="Chaves I."/>
            <person name="Simoes F."/>
            <person name="Abreu I."/>
            <person name="Carrasquinho I."/>
            <person name="Faro C."/>
            <person name="Guimaraes J.B."/>
            <person name="Mendonca D."/>
            <person name="Nobrega F."/>
            <person name="Rodrigues L."/>
            <person name="Saibo N.J.M."/>
            <person name="Varela M.C."/>
            <person name="Egas C."/>
            <person name="Matos J."/>
            <person name="Miguel C.M."/>
            <person name="Oliveira M.M."/>
            <person name="Ricardo C.P."/>
            <person name="Goncalves S."/>
        </authorList>
    </citation>
    <scope>NUCLEOTIDE SEQUENCE [LARGE SCALE GENOMIC DNA]</scope>
    <source>
        <strain evidence="2">cv. HL8</strain>
    </source>
</reference>
<dbReference type="Proteomes" id="UP000237347">
    <property type="component" value="Unassembled WGS sequence"/>
</dbReference>
<comment type="caution">
    <text evidence="1">The sequence shown here is derived from an EMBL/GenBank/DDBJ whole genome shotgun (WGS) entry which is preliminary data.</text>
</comment>
<accession>A0AAW0KPX7</accession>
<feature type="non-terminal residue" evidence="1">
    <location>
        <position position="1"/>
    </location>
</feature>
<sequence>KVEGQIITPEVETWVENSLEIDGLLNRGQFAEVSYPPTVGKGSFSMKEALRDDDVNMIVICGMGG</sequence>
<evidence type="ECO:0000313" key="2">
    <source>
        <dbReference type="Proteomes" id="UP000237347"/>
    </source>
</evidence>
<name>A0AAW0KPX7_QUESU</name>
<dbReference type="EMBL" id="PKMF04000255">
    <property type="protein sequence ID" value="KAK7840698.1"/>
    <property type="molecule type" value="Genomic_DNA"/>
</dbReference>
<dbReference type="AlphaFoldDB" id="A0AAW0KPX7"/>
<proteinExistence type="predicted"/>